<organism evidence="1 2">
    <name type="scientific">Eiseniibacteriota bacterium</name>
    <dbReference type="NCBI Taxonomy" id="2212470"/>
    <lineage>
        <taxon>Bacteria</taxon>
        <taxon>Candidatus Eiseniibacteriota</taxon>
    </lineage>
</organism>
<proteinExistence type="predicted"/>
<evidence type="ECO:0000313" key="1">
    <source>
        <dbReference type="EMBL" id="MCA9729520.1"/>
    </source>
</evidence>
<dbReference type="EMBL" id="JAGQHR010000730">
    <property type="protein sequence ID" value="MCA9729520.1"/>
    <property type="molecule type" value="Genomic_DNA"/>
</dbReference>
<comment type="caution">
    <text evidence="1">The sequence shown here is derived from an EMBL/GenBank/DDBJ whole genome shotgun (WGS) entry which is preliminary data.</text>
</comment>
<accession>A0A956RR08</accession>
<reference evidence="1" key="2">
    <citation type="journal article" date="2021" name="Microbiome">
        <title>Successional dynamics and alternative stable states in a saline activated sludge microbial community over 9 years.</title>
        <authorList>
            <person name="Wang Y."/>
            <person name="Ye J."/>
            <person name="Ju F."/>
            <person name="Liu L."/>
            <person name="Boyd J.A."/>
            <person name="Deng Y."/>
            <person name="Parks D.H."/>
            <person name="Jiang X."/>
            <person name="Yin X."/>
            <person name="Woodcroft B.J."/>
            <person name="Tyson G.W."/>
            <person name="Hugenholtz P."/>
            <person name="Polz M.F."/>
            <person name="Zhang T."/>
        </authorList>
    </citation>
    <scope>NUCLEOTIDE SEQUENCE</scope>
    <source>
        <strain evidence="1">HKST-UBA01</strain>
    </source>
</reference>
<evidence type="ECO:0000313" key="2">
    <source>
        <dbReference type="Proteomes" id="UP000697710"/>
    </source>
</evidence>
<protein>
    <submittedName>
        <fullName evidence="1">Uncharacterized protein</fullName>
    </submittedName>
</protein>
<feature type="non-terminal residue" evidence="1">
    <location>
        <position position="1"/>
    </location>
</feature>
<gene>
    <name evidence="1" type="ORF">KC729_17670</name>
</gene>
<name>A0A956RR08_UNCEI</name>
<dbReference type="AlphaFoldDB" id="A0A956RR08"/>
<reference evidence="1" key="1">
    <citation type="submission" date="2020-04" db="EMBL/GenBank/DDBJ databases">
        <authorList>
            <person name="Zhang T."/>
        </authorList>
    </citation>
    <scope>NUCLEOTIDE SEQUENCE</scope>
    <source>
        <strain evidence="1">HKST-UBA01</strain>
    </source>
</reference>
<dbReference type="Proteomes" id="UP000697710">
    <property type="component" value="Unassembled WGS sequence"/>
</dbReference>
<sequence>YRCALTAARVGFFLEQHREEWWVDDERLSLLDPLLPRQPIYLDATRHPGRLASRWNLVVPERMLVPQWAEQDEPQAVDAARVPRFDRRRLAWRDDQRAPALYP</sequence>